<accession>A0AAW6LT40</accession>
<dbReference type="PRINTS" id="PR00080">
    <property type="entry name" value="SDRFAMILY"/>
</dbReference>
<name>A0AAW6LT40_RHOSG</name>
<reference evidence="5" key="1">
    <citation type="submission" date="2023-02" db="EMBL/GenBank/DDBJ databases">
        <title>A novel hydrolase synthesized by Rhodococcus erythropolis HQ is responsible for the detoxification of Zearalenone.</title>
        <authorList>
            <person name="Hu J."/>
            <person name="Xu J."/>
        </authorList>
    </citation>
    <scope>NUCLEOTIDE SEQUENCE</scope>
    <source>
        <strain evidence="5">HQ</strain>
    </source>
</reference>
<keyword evidence="3" id="KW-0560">Oxidoreductase</keyword>
<evidence type="ECO:0000313" key="6">
    <source>
        <dbReference type="Proteomes" id="UP001217325"/>
    </source>
</evidence>
<dbReference type="Pfam" id="PF13561">
    <property type="entry name" value="adh_short_C2"/>
    <property type="match status" value="1"/>
</dbReference>
<dbReference type="InterPro" id="IPR036291">
    <property type="entry name" value="NAD(P)-bd_dom_sf"/>
</dbReference>
<dbReference type="EMBL" id="JARDXE010000026">
    <property type="protein sequence ID" value="MDE8649361.1"/>
    <property type="molecule type" value="Genomic_DNA"/>
</dbReference>
<evidence type="ECO:0000313" key="5">
    <source>
        <dbReference type="EMBL" id="MDE8649361.1"/>
    </source>
</evidence>
<dbReference type="Proteomes" id="UP001217325">
    <property type="component" value="Unassembled WGS sequence"/>
</dbReference>
<comment type="caution">
    <text evidence="5">The sequence shown here is derived from an EMBL/GenBank/DDBJ whole genome shotgun (WGS) entry which is preliminary data.</text>
</comment>
<dbReference type="AlphaFoldDB" id="A0AAW6LT40"/>
<dbReference type="GO" id="GO:0008709">
    <property type="term" value="F:cholate 7-alpha-dehydrogenase (NAD+) activity"/>
    <property type="evidence" value="ECO:0007669"/>
    <property type="project" value="TreeGrafter"/>
</dbReference>
<evidence type="ECO:0000256" key="3">
    <source>
        <dbReference type="ARBA" id="ARBA00023002"/>
    </source>
</evidence>
<evidence type="ECO:0000256" key="1">
    <source>
        <dbReference type="ARBA" id="ARBA00006484"/>
    </source>
</evidence>
<dbReference type="PRINTS" id="PR00081">
    <property type="entry name" value="GDHRDH"/>
</dbReference>
<sequence>MGGAALADLFSLEDVVTVVTGGSRGIGRMIAEGFVVAGARVVITARSANECEAAAAQMRSWGDCRAIAADLSTVSGIDDFSKRLLEMESRIDVLVNNAGAAWGDSFETFPESGWDKVVDLNLKTPFFLTQRLFPALRRSDDEQPAKVINITSIDGLTLGQHETYSYHASKAGLIHLTRRMAARLVGEGIVVNSIAPGAFASQMNKEARDDEETHSRIIPARRIGSPADIAASAIYLAARAGDYVVGQTLVVDGGVTNTRREGPVESTAPAVSSY</sequence>
<comment type="similarity">
    <text evidence="1">Belongs to the short-chain dehydrogenases/reductases (SDR) family.</text>
</comment>
<proteinExistence type="inferred from homology"/>
<keyword evidence="2" id="KW-0521">NADP</keyword>
<evidence type="ECO:0000256" key="2">
    <source>
        <dbReference type="ARBA" id="ARBA00022857"/>
    </source>
</evidence>
<evidence type="ECO:0000256" key="4">
    <source>
        <dbReference type="SAM" id="MobiDB-lite"/>
    </source>
</evidence>
<organism evidence="5 6">
    <name type="scientific">Rhodococcus qingshengii</name>
    <dbReference type="NCBI Taxonomy" id="334542"/>
    <lineage>
        <taxon>Bacteria</taxon>
        <taxon>Bacillati</taxon>
        <taxon>Actinomycetota</taxon>
        <taxon>Actinomycetes</taxon>
        <taxon>Mycobacteriales</taxon>
        <taxon>Nocardiaceae</taxon>
        <taxon>Rhodococcus</taxon>
        <taxon>Rhodococcus erythropolis group</taxon>
    </lineage>
</organism>
<dbReference type="SUPFAM" id="SSF51735">
    <property type="entry name" value="NAD(P)-binding Rossmann-fold domains"/>
    <property type="match status" value="1"/>
</dbReference>
<gene>
    <name evidence="5" type="ORF">PXH69_30765</name>
</gene>
<dbReference type="InterPro" id="IPR002347">
    <property type="entry name" value="SDR_fam"/>
</dbReference>
<dbReference type="GO" id="GO:0005829">
    <property type="term" value="C:cytosol"/>
    <property type="evidence" value="ECO:0007669"/>
    <property type="project" value="TreeGrafter"/>
</dbReference>
<dbReference type="PANTHER" id="PTHR43618:SF8">
    <property type="entry name" value="7ALPHA-HYDROXYSTEROID DEHYDROGENASE"/>
    <property type="match status" value="1"/>
</dbReference>
<feature type="region of interest" description="Disordered" evidence="4">
    <location>
        <begin position="255"/>
        <end position="274"/>
    </location>
</feature>
<dbReference type="Gene3D" id="3.40.50.720">
    <property type="entry name" value="NAD(P)-binding Rossmann-like Domain"/>
    <property type="match status" value="1"/>
</dbReference>
<dbReference type="PANTHER" id="PTHR43618">
    <property type="entry name" value="7-ALPHA-HYDROXYSTEROID DEHYDROGENASE"/>
    <property type="match status" value="1"/>
</dbReference>
<dbReference type="InterPro" id="IPR052178">
    <property type="entry name" value="Sec_Metab_Biosynth_SDR"/>
</dbReference>
<protein>
    <submittedName>
        <fullName evidence="5">SDR family oxidoreductase</fullName>
    </submittedName>
</protein>
<dbReference type="FunFam" id="3.40.50.720:FF:000084">
    <property type="entry name" value="Short-chain dehydrogenase reductase"/>
    <property type="match status" value="1"/>
</dbReference>